<dbReference type="OrthoDB" id="26899at2759"/>
<dbReference type="InterPro" id="IPR004181">
    <property type="entry name" value="Znf_MIZ"/>
</dbReference>
<accession>A0A067ME84</accession>
<keyword evidence="8" id="KW-0862">Zinc</keyword>
<dbReference type="PANTHER" id="PTHR21330:SF1">
    <property type="entry name" value="E3 SUMO-PROTEIN LIGASE NSE2"/>
    <property type="match status" value="1"/>
</dbReference>
<dbReference type="STRING" id="930990.A0A067ME84"/>
<feature type="region of interest" description="Disordered" evidence="11">
    <location>
        <begin position="1"/>
        <end position="44"/>
    </location>
</feature>
<dbReference type="InterPro" id="IPR026846">
    <property type="entry name" value="Nse2(Mms21)"/>
</dbReference>
<dbReference type="PROSITE" id="PS51044">
    <property type="entry name" value="ZF_SP_RING"/>
    <property type="match status" value="1"/>
</dbReference>
<keyword evidence="14" id="KW-1185">Reference proteome</keyword>
<dbReference type="Pfam" id="PF11789">
    <property type="entry name" value="zf-Nse"/>
    <property type="match status" value="1"/>
</dbReference>
<organism evidence="13 14">
    <name type="scientific">Botryobasidium botryosum (strain FD-172 SS1)</name>
    <dbReference type="NCBI Taxonomy" id="930990"/>
    <lineage>
        <taxon>Eukaryota</taxon>
        <taxon>Fungi</taxon>
        <taxon>Dikarya</taxon>
        <taxon>Basidiomycota</taxon>
        <taxon>Agaricomycotina</taxon>
        <taxon>Agaricomycetes</taxon>
        <taxon>Cantharellales</taxon>
        <taxon>Botryobasidiaceae</taxon>
        <taxon>Botryobasidium</taxon>
    </lineage>
</organism>
<gene>
    <name evidence="13" type="ORF">BOTBODRAFT_36690</name>
</gene>
<sequence>MPPKGRRSRPAPKPDPEERESSPDEGRGMGDSSSQVKDFLENWRDQPLEASATAKLKGMTGEWKMLEGYVAKAFISITEAAAMIEEMAEEDSEEAQMVDQLDTAFRELIDTKMELSAQNAAIEDIQRAITQRQEISDAMDRYERGVKDRLDKYQAKTSKQKYGKNEEYVKFRQTIWEVRHADEAMPPATQFLPTDEGEDEGSDDDIVVGGVKKSYTCPLTLTPLQKPMTSIKCNHSFSAHAIREYLKSKNGIASCPATGCAHKLTMRDLVEDKELENKIKLMNRRKKRMEEEKDEDDEDEVNESMVVDS</sequence>
<evidence type="ECO:0000313" key="14">
    <source>
        <dbReference type="Proteomes" id="UP000027195"/>
    </source>
</evidence>
<dbReference type="AlphaFoldDB" id="A0A067ME84"/>
<protein>
    <recommendedName>
        <fullName evidence="12">SP-RING-type domain-containing protein</fullName>
    </recommendedName>
</protein>
<feature type="compositionally biased region" description="Basic residues" evidence="11">
    <location>
        <begin position="1"/>
        <end position="10"/>
    </location>
</feature>
<dbReference type="GO" id="GO:0061665">
    <property type="term" value="F:SUMO ligase activity"/>
    <property type="evidence" value="ECO:0007669"/>
    <property type="project" value="TreeGrafter"/>
</dbReference>
<name>A0A067ME84_BOTB1</name>
<dbReference type="HOGENOM" id="CLU_055164_0_0_1"/>
<evidence type="ECO:0000256" key="4">
    <source>
        <dbReference type="ARBA" id="ARBA00022679"/>
    </source>
</evidence>
<dbReference type="FunCoup" id="A0A067ME84">
    <property type="interactions" value="151"/>
</dbReference>
<comment type="pathway">
    <text evidence="2">Protein modification; protein sumoylation.</text>
</comment>
<dbReference type="EMBL" id="KL198073">
    <property type="protein sequence ID" value="KDQ09876.1"/>
    <property type="molecule type" value="Genomic_DNA"/>
</dbReference>
<evidence type="ECO:0000256" key="10">
    <source>
        <dbReference type="PROSITE-ProRule" id="PRU00452"/>
    </source>
</evidence>
<evidence type="ECO:0000256" key="9">
    <source>
        <dbReference type="ARBA" id="ARBA00023242"/>
    </source>
</evidence>
<keyword evidence="5" id="KW-0479">Metal-binding</keyword>
<dbReference type="Gene3D" id="3.30.40.10">
    <property type="entry name" value="Zinc/RING finger domain, C3HC4 (zinc finger)"/>
    <property type="match status" value="1"/>
</dbReference>
<evidence type="ECO:0000256" key="3">
    <source>
        <dbReference type="ARBA" id="ARBA00008212"/>
    </source>
</evidence>
<dbReference type="GO" id="GO:0000724">
    <property type="term" value="P:double-strand break repair via homologous recombination"/>
    <property type="evidence" value="ECO:0007669"/>
    <property type="project" value="InterPro"/>
</dbReference>
<evidence type="ECO:0000256" key="6">
    <source>
        <dbReference type="ARBA" id="ARBA00022771"/>
    </source>
</evidence>
<dbReference type="GO" id="GO:0030915">
    <property type="term" value="C:Smc5-Smc6 complex"/>
    <property type="evidence" value="ECO:0007669"/>
    <property type="project" value="InterPro"/>
</dbReference>
<dbReference type="InterPro" id="IPR013083">
    <property type="entry name" value="Znf_RING/FYVE/PHD"/>
</dbReference>
<evidence type="ECO:0000256" key="2">
    <source>
        <dbReference type="ARBA" id="ARBA00004718"/>
    </source>
</evidence>
<dbReference type="GO" id="GO:0016925">
    <property type="term" value="P:protein sumoylation"/>
    <property type="evidence" value="ECO:0007669"/>
    <property type="project" value="UniProtKB-UniPathway"/>
</dbReference>
<dbReference type="GO" id="GO:0008270">
    <property type="term" value="F:zinc ion binding"/>
    <property type="evidence" value="ECO:0007669"/>
    <property type="project" value="UniProtKB-KW"/>
</dbReference>
<feature type="region of interest" description="Disordered" evidence="11">
    <location>
        <begin position="283"/>
        <end position="309"/>
    </location>
</feature>
<evidence type="ECO:0000256" key="5">
    <source>
        <dbReference type="ARBA" id="ARBA00022723"/>
    </source>
</evidence>
<reference evidence="14" key="1">
    <citation type="journal article" date="2014" name="Proc. Natl. Acad. Sci. U.S.A.">
        <title>Extensive sampling of basidiomycete genomes demonstrates inadequacy of the white-rot/brown-rot paradigm for wood decay fungi.</title>
        <authorList>
            <person name="Riley R."/>
            <person name="Salamov A.A."/>
            <person name="Brown D.W."/>
            <person name="Nagy L.G."/>
            <person name="Floudas D."/>
            <person name="Held B.W."/>
            <person name="Levasseur A."/>
            <person name="Lombard V."/>
            <person name="Morin E."/>
            <person name="Otillar R."/>
            <person name="Lindquist E.A."/>
            <person name="Sun H."/>
            <person name="LaButti K.M."/>
            <person name="Schmutz J."/>
            <person name="Jabbour D."/>
            <person name="Luo H."/>
            <person name="Baker S.E."/>
            <person name="Pisabarro A.G."/>
            <person name="Walton J.D."/>
            <person name="Blanchette R.A."/>
            <person name="Henrissat B."/>
            <person name="Martin F."/>
            <person name="Cullen D."/>
            <person name="Hibbett D.S."/>
            <person name="Grigoriev I.V."/>
        </authorList>
    </citation>
    <scope>NUCLEOTIDE SEQUENCE [LARGE SCALE GENOMIC DNA]</scope>
    <source>
        <strain evidence="14">FD-172 SS1</strain>
    </source>
</reference>
<dbReference type="InParanoid" id="A0A067ME84"/>
<evidence type="ECO:0000256" key="8">
    <source>
        <dbReference type="ARBA" id="ARBA00022833"/>
    </source>
</evidence>
<dbReference type="UniPathway" id="UPA00886"/>
<evidence type="ECO:0000256" key="1">
    <source>
        <dbReference type="ARBA" id="ARBA00004123"/>
    </source>
</evidence>
<dbReference type="CDD" id="cd16651">
    <property type="entry name" value="SPL-RING_NSE2"/>
    <property type="match status" value="1"/>
</dbReference>
<dbReference type="PANTHER" id="PTHR21330">
    <property type="entry name" value="E3 SUMO-PROTEIN LIGASE NSE2"/>
    <property type="match status" value="1"/>
</dbReference>
<proteinExistence type="inferred from homology"/>
<keyword evidence="9" id="KW-0539">Nucleus</keyword>
<dbReference type="GO" id="GO:0005634">
    <property type="term" value="C:nucleus"/>
    <property type="evidence" value="ECO:0007669"/>
    <property type="project" value="UniProtKB-SubCell"/>
</dbReference>
<comment type="similarity">
    <text evidence="3">Belongs to the NSE2 family.</text>
</comment>
<dbReference type="Proteomes" id="UP000027195">
    <property type="component" value="Unassembled WGS sequence"/>
</dbReference>
<evidence type="ECO:0000256" key="11">
    <source>
        <dbReference type="SAM" id="MobiDB-lite"/>
    </source>
</evidence>
<keyword evidence="7" id="KW-0833">Ubl conjugation pathway</keyword>
<evidence type="ECO:0000259" key="12">
    <source>
        <dbReference type="PROSITE" id="PS51044"/>
    </source>
</evidence>
<evidence type="ECO:0000256" key="7">
    <source>
        <dbReference type="ARBA" id="ARBA00022786"/>
    </source>
</evidence>
<dbReference type="SUPFAM" id="SSF57850">
    <property type="entry name" value="RING/U-box"/>
    <property type="match status" value="1"/>
</dbReference>
<feature type="compositionally biased region" description="Acidic residues" evidence="11">
    <location>
        <begin position="292"/>
        <end position="302"/>
    </location>
</feature>
<keyword evidence="4" id="KW-0808">Transferase</keyword>
<evidence type="ECO:0000313" key="13">
    <source>
        <dbReference type="EMBL" id="KDQ09876.1"/>
    </source>
</evidence>
<feature type="compositionally biased region" description="Basic and acidic residues" evidence="11">
    <location>
        <begin position="12"/>
        <end position="28"/>
    </location>
</feature>
<comment type="subcellular location">
    <subcellularLocation>
        <location evidence="1">Nucleus</location>
    </subcellularLocation>
</comment>
<feature type="domain" description="SP-RING-type" evidence="12">
    <location>
        <begin position="202"/>
        <end position="284"/>
    </location>
</feature>
<dbReference type="Gene3D" id="1.20.120.1010">
    <property type="match status" value="1"/>
</dbReference>
<keyword evidence="6 10" id="KW-0863">Zinc-finger</keyword>